<accession>A0ABN9W9X7</accession>
<comment type="caution">
    <text evidence="1">The sequence shown here is derived from an EMBL/GenBank/DDBJ whole genome shotgun (WGS) entry which is preliminary data.</text>
</comment>
<dbReference type="Proteomes" id="UP001189429">
    <property type="component" value="Unassembled WGS sequence"/>
</dbReference>
<keyword evidence="2" id="KW-1185">Reference proteome</keyword>
<evidence type="ECO:0008006" key="3">
    <source>
        <dbReference type="Google" id="ProtNLM"/>
    </source>
</evidence>
<evidence type="ECO:0000313" key="2">
    <source>
        <dbReference type="Proteomes" id="UP001189429"/>
    </source>
</evidence>
<feature type="non-terminal residue" evidence="1">
    <location>
        <position position="1"/>
    </location>
</feature>
<proteinExistence type="predicted"/>
<protein>
    <recommendedName>
        <fullName evidence="3">Ubiquitinyl hydrolase 1</fullName>
    </recommendedName>
</protein>
<sequence length="121" mass="13732">ENVEQYMDNSFISIRLRELIPDDPQESSANCGMGTEIVRAWRRSRKNIAHAVAHGCFCFGVVYIERGHYRSGDAGGRTVVMRYNQWATDNAPIYAMIRKPRADKSVPRQASSLAHYRSALL</sequence>
<feature type="non-terminal residue" evidence="1">
    <location>
        <position position="121"/>
    </location>
</feature>
<reference evidence="1" key="1">
    <citation type="submission" date="2023-10" db="EMBL/GenBank/DDBJ databases">
        <authorList>
            <person name="Chen Y."/>
            <person name="Shah S."/>
            <person name="Dougan E. K."/>
            <person name="Thang M."/>
            <person name="Chan C."/>
        </authorList>
    </citation>
    <scope>NUCLEOTIDE SEQUENCE [LARGE SCALE GENOMIC DNA]</scope>
</reference>
<organism evidence="1 2">
    <name type="scientific">Prorocentrum cordatum</name>
    <dbReference type="NCBI Taxonomy" id="2364126"/>
    <lineage>
        <taxon>Eukaryota</taxon>
        <taxon>Sar</taxon>
        <taxon>Alveolata</taxon>
        <taxon>Dinophyceae</taxon>
        <taxon>Prorocentrales</taxon>
        <taxon>Prorocentraceae</taxon>
        <taxon>Prorocentrum</taxon>
    </lineage>
</organism>
<evidence type="ECO:0000313" key="1">
    <source>
        <dbReference type="EMBL" id="CAK0883014.1"/>
    </source>
</evidence>
<dbReference type="EMBL" id="CAUYUJ010018362">
    <property type="protein sequence ID" value="CAK0883014.1"/>
    <property type="molecule type" value="Genomic_DNA"/>
</dbReference>
<name>A0ABN9W9X7_9DINO</name>
<gene>
    <name evidence="1" type="ORF">PCOR1329_LOCUS65334</name>
</gene>